<feature type="region of interest" description="Disordered" evidence="1">
    <location>
        <begin position="109"/>
        <end position="152"/>
    </location>
</feature>
<gene>
    <name evidence="3" type="ORF">pipiens_002226</name>
</gene>
<evidence type="ECO:0000313" key="4">
    <source>
        <dbReference type="Proteomes" id="UP001562425"/>
    </source>
</evidence>
<dbReference type="Pfam" id="PF16012">
    <property type="entry name" value="DUF4780"/>
    <property type="match status" value="1"/>
</dbReference>
<feature type="domain" description="DUF4780" evidence="2">
    <location>
        <begin position="174"/>
        <end position="344"/>
    </location>
</feature>
<keyword evidence="4" id="KW-1185">Reference proteome</keyword>
<organism evidence="3 4">
    <name type="scientific">Culex pipiens pipiens</name>
    <name type="common">Northern house mosquito</name>
    <dbReference type="NCBI Taxonomy" id="38569"/>
    <lineage>
        <taxon>Eukaryota</taxon>
        <taxon>Metazoa</taxon>
        <taxon>Ecdysozoa</taxon>
        <taxon>Arthropoda</taxon>
        <taxon>Hexapoda</taxon>
        <taxon>Insecta</taxon>
        <taxon>Pterygota</taxon>
        <taxon>Neoptera</taxon>
        <taxon>Endopterygota</taxon>
        <taxon>Diptera</taxon>
        <taxon>Nematocera</taxon>
        <taxon>Culicoidea</taxon>
        <taxon>Culicidae</taxon>
        <taxon>Culicinae</taxon>
        <taxon>Culicini</taxon>
        <taxon>Culex</taxon>
        <taxon>Culex</taxon>
    </lineage>
</organism>
<comment type="caution">
    <text evidence="3">The sequence shown here is derived from an EMBL/GenBank/DDBJ whole genome shotgun (WGS) entry which is preliminary data.</text>
</comment>
<feature type="compositionally biased region" description="Basic and acidic residues" evidence="1">
    <location>
        <begin position="8"/>
        <end position="18"/>
    </location>
</feature>
<evidence type="ECO:0000256" key="1">
    <source>
        <dbReference type="SAM" id="MobiDB-lite"/>
    </source>
</evidence>
<evidence type="ECO:0000313" key="3">
    <source>
        <dbReference type="EMBL" id="KAL1399313.1"/>
    </source>
</evidence>
<feature type="compositionally biased region" description="Acidic residues" evidence="1">
    <location>
        <begin position="19"/>
        <end position="28"/>
    </location>
</feature>
<dbReference type="Proteomes" id="UP001562425">
    <property type="component" value="Unassembled WGS sequence"/>
</dbReference>
<proteinExistence type="predicted"/>
<reference evidence="3 4" key="1">
    <citation type="submission" date="2024-05" db="EMBL/GenBank/DDBJ databases">
        <title>Culex pipiens pipiens assembly and annotation.</title>
        <authorList>
            <person name="Alout H."/>
            <person name="Durand T."/>
        </authorList>
    </citation>
    <scope>NUCLEOTIDE SEQUENCE [LARGE SCALE GENOMIC DNA]</scope>
    <source>
        <strain evidence="3">HA-2024</strain>
        <tissue evidence="3">Whole body</tissue>
    </source>
</reference>
<sequence length="360" mass="40773">MASTEETAGEKAPEKMITDQEEGSDTEEGLLGGASQEDAASVSSSILNDDDDDEEEDGINVTIRKVDTPKPAIQPNDVDKEGWVELSGFQRRKYSKLRNNGVPRAKALALAQQKAPPSTPKRTRNLNDTNESEDNPNHKRKKGFSPHTSVNTRLGNVRQGIPAATPAQYNEVAQYVRVGILPPDYPQRQLTDKQMQTVQEAILYNVTRQQKELFKPKFSNCWQRHGCLVINCQNIQTAEWLENLVSAMKPWEGAELLAIDANNIPRLEVLIGFFPQSVADDDQAIKTYIESQNDGLFTGNWRIIERRVLFENHVEWLFTVDDASMNHFKDNKFHINYKFGQTNIRKKTMMVANQTASLRR</sequence>
<dbReference type="EMBL" id="JBEHCU010005593">
    <property type="protein sequence ID" value="KAL1399313.1"/>
    <property type="molecule type" value="Genomic_DNA"/>
</dbReference>
<name>A0ABD1DIA9_CULPP</name>
<feature type="compositionally biased region" description="Acidic residues" evidence="1">
    <location>
        <begin position="48"/>
        <end position="58"/>
    </location>
</feature>
<evidence type="ECO:0000259" key="2">
    <source>
        <dbReference type="Pfam" id="PF16012"/>
    </source>
</evidence>
<feature type="region of interest" description="Disordered" evidence="1">
    <location>
        <begin position="1"/>
        <end position="78"/>
    </location>
</feature>
<accession>A0ABD1DIA9</accession>
<protein>
    <recommendedName>
        <fullName evidence="2">DUF4780 domain-containing protein</fullName>
    </recommendedName>
</protein>
<dbReference type="InterPro" id="IPR031961">
    <property type="entry name" value="DUF4780"/>
</dbReference>
<dbReference type="AlphaFoldDB" id="A0ABD1DIA9"/>